<gene>
    <name evidence="2" type="primary">rsfS</name>
    <name evidence="4" type="ordered locus">PB2503_05147</name>
</gene>
<dbReference type="InterPro" id="IPR004394">
    <property type="entry name" value="Iojap/RsfS/C7orf30"/>
</dbReference>
<keyword evidence="5" id="KW-1185">Reference proteome</keyword>
<dbReference type="PANTHER" id="PTHR21043:SF0">
    <property type="entry name" value="MITOCHONDRIAL ASSEMBLY OF RIBOSOMAL LARGE SUBUNIT PROTEIN 1"/>
    <property type="match status" value="1"/>
</dbReference>
<organism evidence="4 5">
    <name type="scientific">Parvularcula bermudensis (strain ATCC BAA-594 / HTCC2503 / KCTC 12087)</name>
    <dbReference type="NCBI Taxonomy" id="314260"/>
    <lineage>
        <taxon>Bacteria</taxon>
        <taxon>Pseudomonadati</taxon>
        <taxon>Pseudomonadota</taxon>
        <taxon>Alphaproteobacteria</taxon>
        <taxon>Parvularculales</taxon>
        <taxon>Parvularculaceae</taxon>
        <taxon>Parvularcula</taxon>
    </lineage>
</organism>
<dbReference type="GO" id="GO:0017148">
    <property type="term" value="P:negative regulation of translation"/>
    <property type="evidence" value="ECO:0007669"/>
    <property type="project" value="UniProtKB-UniRule"/>
</dbReference>
<comment type="function">
    <text evidence="2">Functions as a ribosomal silencing factor. Interacts with ribosomal protein uL14 (rplN), blocking formation of intersubunit bridge B8. Prevents association of the 30S and 50S ribosomal subunits and the formation of functional ribosomes, thus repressing translation.</text>
</comment>
<dbReference type="AlphaFoldDB" id="E0TFT9"/>
<dbReference type="GO" id="GO:0043023">
    <property type="term" value="F:ribosomal large subunit binding"/>
    <property type="evidence" value="ECO:0007669"/>
    <property type="project" value="TreeGrafter"/>
</dbReference>
<name>E0TFT9_PARBH</name>
<dbReference type="Pfam" id="PF02410">
    <property type="entry name" value="RsfS"/>
    <property type="match status" value="1"/>
</dbReference>
<keyword evidence="2" id="KW-0810">Translation regulation</keyword>
<comment type="subcellular location">
    <subcellularLocation>
        <location evidence="2">Cytoplasm</location>
    </subcellularLocation>
</comment>
<dbReference type="KEGG" id="pbr:PB2503_05147"/>
<keyword evidence="2" id="KW-0678">Repressor</keyword>
<dbReference type="GO" id="GO:0042256">
    <property type="term" value="P:cytosolic ribosome assembly"/>
    <property type="evidence" value="ECO:0007669"/>
    <property type="project" value="UniProtKB-UniRule"/>
</dbReference>
<dbReference type="HAMAP" id="MF_01477">
    <property type="entry name" value="Iojap_RsfS"/>
    <property type="match status" value="1"/>
</dbReference>
<evidence type="ECO:0000313" key="5">
    <source>
        <dbReference type="Proteomes" id="UP000001302"/>
    </source>
</evidence>
<sequence length="166" mass="18075">MFLEEAGLVAQSYAGAPRRAANQQDDEASAPNGEEPDMAVLAIVQSQLDDDQAQDVVTIDLEGKSDVADAMIIASGRSQRHVASIADKMMRALKEAGYGQVSVEGMPACDWVLVDAGDVIVHLFRPEVRQFYNLERIWAPELFEEVAQSNPFAPKIDALEVAEGEE</sequence>
<dbReference type="PANTHER" id="PTHR21043">
    <property type="entry name" value="IOJAP SUPERFAMILY ORTHOLOG"/>
    <property type="match status" value="1"/>
</dbReference>
<comment type="similarity">
    <text evidence="1 2">Belongs to the Iojap/RsfS family.</text>
</comment>
<evidence type="ECO:0000256" key="2">
    <source>
        <dbReference type="HAMAP-Rule" id="MF_01477"/>
    </source>
</evidence>
<proteinExistence type="inferred from homology"/>
<evidence type="ECO:0000256" key="1">
    <source>
        <dbReference type="ARBA" id="ARBA00010574"/>
    </source>
</evidence>
<dbReference type="NCBIfam" id="TIGR00090">
    <property type="entry name" value="rsfS_iojap_ybeB"/>
    <property type="match status" value="1"/>
</dbReference>
<dbReference type="GO" id="GO:0005737">
    <property type="term" value="C:cytoplasm"/>
    <property type="evidence" value="ECO:0007669"/>
    <property type="project" value="UniProtKB-SubCell"/>
</dbReference>
<keyword evidence="2" id="KW-0963">Cytoplasm</keyword>
<dbReference type="STRING" id="314260.PB2503_05147"/>
<evidence type="ECO:0000256" key="3">
    <source>
        <dbReference type="SAM" id="MobiDB-lite"/>
    </source>
</evidence>
<comment type="subunit">
    <text evidence="2">Interacts with ribosomal protein uL14 (rplN).</text>
</comment>
<feature type="region of interest" description="Disordered" evidence="3">
    <location>
        <begin position="14"/>
        <end position="36"/>
    </location>
</feature>
<dbReference type="OrthoDB" id="9793681at2"/>
<protein>
    <recommendedName>
        <fullName evidence="2">Ribosomal silencing factor RsfS</fullName>
    </recommendedName>
</protein>
<dbReference type="eggNOG" id="COG0799">
    <property type="taxonomic scope" value="Bacteria"/>
</dbReference>
<dbReference type="EMBL" id="CP002156">
    <property type="protein sequence ID" value="ADM09104.1"/>
    <property type="molecule type" value="Genomic_DNA"/>
</dbReference>
<dbReference type="Gene3D" id="3.30.460.10">
    <property type="entry name" value="Beta Polymerase, domain 2"/>
    <property type="match status" value="1"/>
</dbReference>
<dbReference type="HOGENOM" id="CLU_092688_6_0_5"/>
<dbReference type="InterPro" id="IPR043519">
    <property type="entry name" value="NT_sf"/>
</dbReference>
<dbReference type="SUPFAM" id="SSF81301">
    <property type="entry name" value="Nucleotidyltransferase"/>
    <property type="match status" value="1"/>
</dbReference>
<dbReference type="GO" id="GO:0090071">
    <property type="term" value="P:negative regulation of ribosome biogenesis"/>
    <property type="evidence" value="ECO:0007669"/>
    <property type="project" value="UniProtKB-UniRule"/>
</dbReference>
<reference evidence="5" key="1">
    <citation type="submission" date="2010-08" db="EMBL/GenBank/DDBJ databases">
        <title>Genome sequence of Parvularcula bermudensis HTCC2503.</title>
        <authorList>
            <person name="Kang D.-M."/>
            <person name="Oh H.-M."/>
            <person name="Cho J.-C."/>
        </authorList>
    </citation>
    <scope>NUCLEOTIDE SEQUENCE [LARGE SCALE GENOMIC DNA]</scope>
    <source>
        <strain evidence="5">ATCC BAA-594 / HTCC2503 / KCTC 12087</strain>
    </source>
</reference>
<reference evidence="4 5" key="2">
    <citation type="journal article" date="2011" name="J. Bacteriol.">
        <title>Complete genome sequence of strain HTCC2503T of Parvularcula bermudensis, the type species of the order "Parvularculales" in the class Alphaproteobacteria.</title>
        <authorList>
            <person name="Oh H.M."/>
            <person name="Kang I."/>
            <person name="Vergin K.L."/>
            <person name="Kang D."/>
            <person name="Rhee K.H."/>
            <person name="Giovannoni S.J."/>
            <person name="Cho J.C."/>
        </authorList>
    </citation>
    <scope>NUCLEOTIDE SEQUENCE [LARGE SCALE GENOMIC DNA]</scope>
    <source>
        <strain evidence="5">ATCC BAA-594 / HTCC2503 / KCTC 12087</strain>
    </source>
</reference>
<evidence type="ECO:0000313" key="4">
    <source>
        <dbReference type="EMBL" id="ADM09104.1"/>
    </source>
</evidence>
<accession>E0TFT9</accession>
<dbReference type="Proteomes" id="UP000001302">
    <property type="component" value="Chromosome"/>
</dbReference>